<name>A0A1G9JU01_9ACTN</name>
<dbReference type="OrthoDB" id="9793039at2"/>
<gene>
    <name evidence="2" type="ORF">SAMN04488242_1468</name>
</gene>
<evidence type="ECO:0000313" key="3">
    <source>
        <dbReference type="Proteomes" id="UP000199475"/>
    </source>
</evidence>
<dbReference type="CDD" id="cd07247">
    <property type="entry name" value="SgaA_N_like"/>
    <property type="match status" value="2"/>
</dbReference>
<dbReference type="InterPro" id="IPR037523">
    <property type="entry name" value="VOC_core"/>
</dbReference>
<reference evidence="2 3" key="1">
    <citation type="submission" date="2016-10" db="EMBL/GenBank/DDBJ databases">
        <authorList>
            <person name="de Groot N.N."/>
        </authorList>
    </citation>
    <scope>NUCLEOTIDE SEQUENCE [LARGE SCALE GENOMIC DNA]</scope>
    <source>
        <strain evidence="2 3">CGMCC 1.9159</strain>
    </source>
</reference>
<dbReference type="Gene3D" id="3.10.180.10">
    <property type="entry name" value="2,3-Dihydroxybiphenyl 1,2-Dioxygenase, domain 1"/>
    <property type="match status" value="2"/>
</dbReference>
<dbReference type="InterPro" id="IPR029068">
    <property type="entry name" value="Glyas_Bleomycin-R_OHBP_Dase"/>
</dbReference>
<accession>A0A1G9JU01</accession>
<dbReference type="AlphaFoldDB" id="A0A1G9JU01"/>
<sequence>MSGNPNWIDYSTTEMADSKHFYSELFGWEFEDLGEEMSHYHWIRANGQLLGGAMDVTGMKDDSGEQIPSYWQVFLSADDAQAVFDKAVAAGARPLYEPTGTGDIGKYAIVLDPTGAPVGIWEPGSTKSDEFTGAVGTPAWFELMTQDYDAAVKFYSEAFDFDEVRMPGDFRYATNGPGESSAWGLCDAKGMTDEAAGSYWRIYFSVEDCDDAVTRVRELGGKLLDGPMDSEFGRIATVADPVGASFQVIAMPSA</sequence>
<organism evidence="2 3">
    <name type="scientific">Tessaracoccus oleiagri</name>
    <dbReference type="NCBI Taxonomy" id="686624"/>
    <lineage>
        <taxon>Bacteria</taxon>
        <taxon>Bacillati</taxon>
        <taxon>Actinomycetota</taxon>
        <taxon>Actinomycetes</taxon>
        <taxon>Propionibacteriales</taxon>
        <taxon>Propionibacteriaceae</taxon>
        <taxon>Tessaracoccus</taxon>
    </lineage>
</organism>
<dbReference type="Proteomes" id="UP000199475">
    <property type="component" value="Unassembled WGS sequence"/>
</dbReference>
<dbReference type="PROSITE" id="PS51819">
    <property type="entry name" value="VOC"/>
    <property type="match status" value="2"/>
</dbReference>
<feature type="domain" description="VOC" evidence="1">
    <location>
        <begin position="137"/>
        <end position="251"/>
    </location>
</feature>
<dbReference type="InterPro" id="IPR004360">
    <property type="entry name" value="Glyas_Fos-R_dOase_dom"/>
</dbReference>
<feature type="domain" description="VOC" evidence="1">
    <location>
        <begin position="4"/>
        <end position="123"/>
    </location>
</feature>
<dbReference type="EMBL" id="FNGP01000002">
    <property type="protein sequence ID" value="SDL40951.1"/>
    <property type="molecule type" value="Genomic_DNA"/>
</dbReference>
<protein>
    <recommendedName>
        <fullName evidence="1">VOC domain-containing protein</fullName>
    </recommendedName>
</protein>
<dbReference type="PANTHER" id="PTHR33993">
    <property type="entry name" value="GLYOXALASE-RELATED"/>
    <property type="match status" value="1"/>
</dbReference>
<dbReference type="RefSeq" id="WP_093250469.1">
    <property type="nucleotide sequence ID" value="NZ_FNGP01000002.1"/>
</dbReference>
<dbReference type="PANTHER" id="PTHR33993:SF14">
    <property type="entry name" value="GB|AAF24581.1"/>
    <property type="match status" value="1"/>
</dbReference>
<evidence type="ECO:0000313" key="2">
    <source>
        <dbReference type="EMBL" id="SDL40951.1"/>
    </source>
</evidence>
<evidence type="ECO:0000259" key="1">
    <source>
        <dbReference type="PROSITE" id="PS51819"/>
    </source>
</evidence>
<proteinExistence type="predicted"/>
<dbReference type="SUPFAM" id="SSF54593">
    <property type="entry name" value="Glyoxalase/Bleomycin resistance protein/Dihydroxybiphenyl dioxygenase"/>
    <property type="match status" value="2"/>
</dbReference>
<dbReference type="InterPro" id="IPR052164">
    <property type="entry name" value="Anthracycline_SecMetBiosynth"/>
</dbReference>
<dbReference type="Pfam" id="PF00903">
    <property type="entry name" value="Glyoxalase"/>
    <property type="match status" value="2"/>
</dbReference>
<keyword evidence="3" id="KW-1185">Reference proteome</keyword>
<dbReference type="STRING" id="686624.SAMN04488242_1468"/>